<dbReference type="GeneID" id="20251405"/>
<dbReference type="KEGG" id="lgi:LOTGIDRAFT_57658"/>
<feature type="non-terminal residue" evidence="1">
    <location>
        <position position="1"/>
    </location>
</feature>
<gene>
    <name evidence="1" type="ORF">LOTGIDRAFT_57658</name>
</gene>
<accession>V4BNI6</accession>
<dbReference type="CTD" id="20251405"/>
<reference evidence="1 2" key="1">
    <citation type="journal article" date="2013" name="Nature">
        <title>Insights into bilaterian evolution from three spiralian genomes.</title>
        <authorList>
            <person name="Simakov O."/>
            <person name="Marletaz F."/>
            <person name="Cho S.J."/>
            <person name="Edsinger-Gonzales E."/>
            <person name="Havlak P."/>
            <person name="Hellsten U."/>
            <person name="Kuo D.H."/>
            <person name="Larsson T."/>
            <person name="Lv J."/>
            <person name="Arendt D."/>
            <person name="Savage R."/>
            <person name="Osoegawa K."/>
            <person name="de Jong P."/>
            <person name="Grimwood J."/>
            <person name="Chapman J.A."/>
            <person name="Shapiro H."/>
            <person name="Aerts A."/>
            <person name="Otillar R.P."/>
            <person name="Terry A.Y."/>
            <person name="Boore J.L."/>
            <person name="Grigoriev I.V."/>
            <person name="Lindberg D.R."/>
            <person name="Seaver E.C."/>
            <person name="Weisblat D.A."/>
            <person name="Putnam N.H."/>
            <person name="Rokhsar D.S."/>
        </authorList>
    </citation>
    <scope>NUCLEOTIDE SEQUENCE [LARGE SCALE GENOMIC DNA]</scope>
</reference>
<dbReference type="AlphaFoldDB" id="V4BNI6"/>
<organism evidence="1 2">
    <name type="scientific">Lottia gigantea</name>
    <name type="common">Giant owl limpet</name>
    <dbReference type="NCBI Taxonomy" id="225164"/>
    <lineage>
        <taxon>Eukaryota</taxon>
        <taxon>Metazoa</taxon>
        <taxon>Spiralia</taxon>
        <taxon>Lophotrochozoa</taxon>
        <taxon>Mollusca</taxon>
        <taxon>Gastropoda</taxon>
        <taxon>Patellogastropoda</taxon>
        <taxon>Lottioidea</taxon>
        <taxon>Lottiidae</taxon>
        <taxon>Lottia</taxon>
    </lineage>
</organism>
<dbReference type="RefSeq" id="XP_009058903.1">
    <property type="nucleotide sequence ID" value="XM_009060655.1"/>
</dbReference>
<protein>
    <submittedName>
        <fullName evidence="1">Uncharacterized protein</fullName>
    </submittedName>
</protein>
<dbReference type="HOGENOM" id="CLU_3038385_0_0_1"/>
<evidence type="ECO:0000313" key="2">
    <source>
        <dbReference type="Proteomes" id="UP000030746"/>
    </source>
</evidence>
<dbReference type="Proteomes" id="UP000030746">
    <property type="component" value="Unassembled WGS sequence"/>
</dbReference>
<feature type="non-terminal residue" evidence="1">
    <location>
        <position position="55"/>
    </location>
</feature>
<proteinExistence type="predicted"/>
<evidence type="ECO:0000313" key="1">
    <source>
        <dbReference type="EMBL" id="ESO90409.1"/>
    </source>
</evidence>
<sequence length="55" mass="6297">ERIHVNLSCYPCKIITKRFDQGSAGLTKDQLVERIHVSLSCYPCKIITKRFDQGS</sequence>
<dbReference type="EMBL" id="KB202437">
    <property type="protein sequence ID" value="ESO90409.1"/>
    <property type="molecule type" value="Genomic_DNA"/>
</dbReference>
<name>V4BNI6_LOTGI</name>
<keyword evidence="2" id="KW-1185">Reference proteome</keyword>